<dbReference type="RefSeq" id="WP_083467606.1">
    <property type="nucleotide sequence ID" value="NZ_LDJX01000006.1"/>
</dbReference>
<gene>
    <name evidence="2" type="ORF">I595_3028</name>
</gene>
<reference evidence="2 3" key="1">
    <citation type="submission" date="2015-09" db="EMBL/GenBank/DDBJ databases">
        <title>Genome sequence of the marine flavobacterium Croceitalea dokdonensis DOKDO 023 that contains proton- and sodium-pumping rhodopsins.</title>
        <authorList>
            <person name="Kwon S.-K."/>
            <person name="Lee H.K."/>
            <person name="Kwak M.-J."/>
            <person name="Kim J.F."/>
        </authorList>
    </citation>
    <scope>NUCLEOTIDE SEQUENCE [LARGE SCALE GENOMIC DNA]</scope>
    <source>
        <strain evidence="2 3">DOKDO 023</strain>
    </source>
</reference>
<dbReference type="Pfam" id="PF14253">
    <property type="entry name" value="AbiH"/>
    <property type="match status" value="1"/>
</dbReference>
<accession>A0A0P7A3L0</accession>
<keyword evidence="1" id="KW-0175">Coiled coil</keyword>
<protein>
    <recommendedName>
        <fullName evidence="4">Bacteriophage abortive infection AbiH</fullName>
    </recommendedName>
</protein>
<keyword evidence="3" id="KW-1185">Reference proteome</keyword>
<dbReference type="InterPro" id="IPR025935">
    <property type="entry name" value="AbiH"/>
</dbReference>
<feature type="coiled-coil region" evidence="1">
    <location>
        <begin position="145"/>
        <end position="172"/>
    </location>
</feature>
<organism evidence="2 3">
    <name type="scientific">Croceitalea dokdonensis DOKDO 023</name>
    <dbReference type="NCBI Taxonomy" id="1300341"/>
    <lineage>
        <taxon>Bacteria</taxon>
        <taxon>Pseudomonadati</taxon>
        <taxon>Bacteroidota</taxon>
        <taxon>Flavobacteriia</taxon>
        <taxon>Flavobacteriales</taxon>
        <taxon>Flavobacteriaceae</taxon>
        <taxon>Croceitalea</taxon>
    </lineage>
</organism>
<dbReference type="PATRIC" id="fig|1300341.3.peg.3180"/>
<name>A0A0P7A3L0_9FLAO</name>
<dbReference type="OrthoDB" id="5903604at2"/>
<dbReference type="EMBL" id="LDJX01000006">
    <property type="protein sequence ID" value="KPM31049.1"/>
    <property type="molecule type" value="Genomic_DNA"/>
</dbReference>
<evidence type="ECO:0008006" key="4">
    <source>
        <dbReference type="Google" id="ProtNLM"/>
    </source>
</evidence>
<dbReference type="STRING" id="1300341.I595_3028"/>
<evidence type="ECO:0000313" key="3">
    <source>
        <dbReference type="Proteomes" id="UP000050280"/>
    </source>
</evidence>
<dbReference type="AlphaFoldDB" id="A0A0P7A3L0"/>
<proteinExistence type="predicted"/>
<sequence>MNKLIILGNGFDLAHGLPTSYSHFINHFWVNLINSYQDVLTNKLVYISPKHIGLINQGHKDFKTLKENFESQSKRFKYRYNKELVIIETQNERGDTITVFEFKNQFFKRLNVICTNNWVDIENEYYQELKRISKRKDSHYSGTKEDFEQNQIEKNKKSIERLNSEFAEIRDLFEDYLITNVSDKYYFNKFANREWIKMYEFLKPISLLNNQSKLLDEFNAKEDKTDIDALLEKEKKGERHLTRTYVLNFNYTLTTSQYLFEIDKQEYQSLQNNIHGILSNKMNNPVNFGFGDEMDGDYKSIENLNDNEYLKNFKSFKYSQNSNYKNLLDYIDSDKFQVYVMGHSCGLSDRTLLNTIFEHDNCRSIKVFYYQREDGTDNFTEIIQNMSRHFNDKKMMRAKVVNKSLCQPLPQNIRFQKKDN</sequence>
<evidence type="ECO:0000313" key="2">
    <source>
        <dbReference type="EMBL" id="KPM31049.1"/>
    </source>
</evidence>
<dbReference type="Proteomes" id="UP000050280">
    <property type="component" value="Unassembled WGS sequence"/>
</dbReference>
<evidence type="ECO:0000256" key="1">
    <source>
        <dbReference type="SAM" id="Coils"/>
    </source>
</evidence>
<comment type="caution">
    <text evidence="2">The sequence shown here is derived from an EMBL/GenBank/DDBJ whole genome shotgun (WGS) entry which is preliminary data.</text>
</comment>